<organism evidence="3 4">
    <name type="scientific">Rhizobium leguminosarum</name>
    <dbReference type="NCBI Taxonomy" id="384"/>
    <lineage>
        <taxon>Bacteria</taxon>
        <taxon>Pseudomonadati</taxon>
        <taxon>Pseudomonadota</taxon>
        <taxon>Alphaproteobacteria</taxon>
        <taxon>Hyphomicrobiales</taxon>
        <taxon>Rhizobiaceae</taxon>
        <taxon>Rhizobium/Agrobacterium group</taxon>
        <taxon>Rhizobium</taxon>
    </lineage>
</organism>
<dbReference type="EMBL" id="WXXP01000010">
    <property type="protein sequence ID" value="NEK52529.1"/>
    <property type="molecule type" value="Genomic_DNA"/>
</dbReference>
<comment type="caution">
    <text evidence="3">The sequence shown here is derived from an EMBL/GenBank/DDBJ whole genome shotgun (WGS) entry which is preliminary data.</text>
</comment>
<dbReference type="Proteomes" id="UP000471409">
    <property type="component" value="Unassembled WGS sequence"/>
</dbReference>
<evidence type="ECO:0000313" key="4">
    <source>
        <dbReference type="Proteomes" id="UP000471409"/>
    </source>
</evidence>
<dbReference type="InterPro" id="IPR009057">
    <property type="entry name" value="Homeodomain-like_sf"/>
</dbReference>
<accession>A0A6P0DH98</accession>
<name>A0A6P0DH98_RHILE</name>
<gene>
    <name evidence="3" type="ORF">GUK36_24205</name>
</gene>
<dbReference type="InterPro" id="IPR055247">
    <property type="entry name" value="InsJ-like_HTH"/>
</dbReference>
<protein>
    <submittedName>
        <fullName evidence="3">Helix-turn-helix domain-containing protein</fullName>
    </submittedName>
</protein>
<evidence type="ECO:0000259" key="2">
    <source>
        <dbReference type="Pfam" id="PF13518"/>
    </source>
</evidence>
<dbReference type="SUPFAM" id="SSF46689">
    <property type="entry name" value="Homeodomain-like"/>
    <property type="match status" value="1"/>
</dbReference>
<dbReference type="AlphaFoldDB" id="A0A6P0DH98"/>
<sequence length="88" mass="9294">MARLNAGETIRSIAAALAIAPSCVSKWKKRLAETGALTRGRVGGRKHLTCPASGPTGCANAANQARSRRGALWRNWPSAASKPERRAV</sequence>
<feature type="region of interest" description="Disordered" evidence="1">
    <location>
        <begin position="42"/>
        <end position="88"/>
    </location>
</feature>
<proteinExistence type="predicted"/>
<evidence type="ECO:0000313" key="3">
    <source>
        <dbReference type="EMBL" id="NEK52529.1"/>
    </source>
</evidence>
<feature type="domain" description="Insertion element IS150 protein InsJ-like helix-turn-helix" evidence="2">
    <location>
        <begin position="4"/>
        <end position="45"/>
    </location>
</feature>
<evidence type="ECO:0000256" key="1">
    <source>
        <dbReference type="SAM" id="MobiDB-lite"/>
    </source>
</evidence>
<reference evidence="3 4" key="1">
    <citation type="submission" date="2020-01" db="EMBL/GenBank/DDBJ databases">
        <title>Rhizobium genotypes associated with high levels of biological nitrogen fixation by grain legumes in a temperate-maritime cropping system.</title>
        <authorList>
            <person name="Maluk M."/>
            <person name="Francesc Ferrando Molina F."/>
            <person name="Lopez Del Egido L."/>
            <person name="Lafos M."/>
            <person name="Langarica-Fuentes A."/>
            <person name="Gebre Yohannes G."/>
            <person name="Young M.W."/>
            <person name="Martin P."/>
            <person name="Gantlett R."/>
            <person name="Kenicer G."/>
            <person name="Hawes C."/>
            <person name="Begg G.S."/>
            <person name="Quilliam R.S."/>
            <person name="Squire G.R."/>
            <person name="Poole P.S."/>
            <person name="Young P.W."/>
            <person name="Iannetta P.M."/>
            <person name="James E.K."/>
        </authorList>
    </citation>
    <scope>NUCLEOTIDE SEQUENCE [LARGE SCALE GENOMIC DNA]</scope>
    <source>
        <strain evidence="3 4">JHI944</strain>
    </source>
</reference>
<dbReference type="RefSeq" id="WP_018244925.1">
    <property type="nucleotide sequence ID" value="NZ_CP121635.1"/>
</dbReference>
<dbReference type="Pfam" id="PF13518">
    <property type="entry name" value="HTH_28"/>
    <property type="match status" value="1"/>
</dbReference>